<dbReference type="InterPro" id="IPR021109">
    <property type="entry name" value="Peptidase_aspartic_dom_sf"/>
</dbReference>
<name>A0A8S9LZA3_BRACR</name>
<dbReference type="EMBL" id="QGKY02000089">
    <property type="protein sequence ID" value="KAF2610566.1"/>
    <property type="molecule type" value="Genomic_DNA"/>
</dbReference>
<evidence type="ECO:0008006" key="3">
    <source>
        <dbReference type="Google" id="ProtNLM"/>
    </source>
</evidence>
<organism evidence="2">
    <name type="scientific">Brassica cretica</name>
    <name type="common">Mustard</name>
    <dbReference type="NCBI Taxonomy" id="69181"/>
    <lineage>
        <taxon>Eukaryota</taxon>
        <taxon>Viridiplantae</taxon>
        <taxon>Streptophyta</taxon>
        <taxon>Embryophyta</taxon>
        <taxon>Tracheophyta</taxon>
        <taxon>Spermatophyta</taxon>
        <taxon>Magnoliopsida</taxon>
        <taxon>eudicotyledons</taxon>
        <taxon>Gunneridae</taxon>
        <taxon>Pentapetalae</taxon>
        <taxon>rosids</taxon>
        <taxon>malvids</taxon>
        <taxon>Brassicales</taxon>
        <taxon>Brassicaceae</taxon>
        <taxon>Brassiceae</taxon>
        <taxon>Brassica</taxon>
    </lineage>
</organism>
<reference evidence="2" key="1">
    <citation type="submission" date="2019-12" db="EMBL/GenBank/DDBJ databases">
        <title>Genome sequencing and annotation of Brassica cretica.</title>
        <authorList>
            <person name="Studholme D.J."/>
            <person name="Sarris P.F."/>
        </authorList>
    </citation>
    <scope>NUCLEOTIDE SEQUENCE</scope>
    <source>
        <strain evidence="2">PFS-102/07</strain>
        <tissue evidence="2">Leaf</tissue>
    </source>
</reference>
<gene>
    <name evidence="2" type="ORF">F2Q70_00011942</name>
</gene>
<dbReference type="Gene3D" id="2.40.70.10">
    <property type="entry name" value="Acid Proteases"/>
    <property type="match status" value="1"/>
</dbReference>
<sequence>MPQPKPSANPPETTDTHSEDAAEPMEVDNAPMGRTLRKRKEKVAKQLNGGANEKEMENFEREETKETEEDIGRMFYEAREKMKKRITLKKKSDLVKFTIPCTVKGIEFPHARYDTGASVSILPRVMADHLGLKVKPSMESFTFVDCSQRSSGGIVRDLESLLVNSRSSVQHSNQPVVPDPHRPHVYYDPFPVMKPQTSSRRIDDP</sequence>
<comment type="caution">
    <text evidence="2">The sequence shown here is derived from an EMBL/GenBank/DDBJ whole genome shotgun (WGS) entry which is preliminary data.</text>
</comment>
<accession>A0A8S9LZA3</accession>
<feature type="compositionally biased region" description="Basic and acidic residues" evidence="1">
    <location>
        <begin position="52"/>
        <end position="67"/>
    </location>
</feature>
<dbReference type="AlphaFoldDB" id="A0A8S9LZA3"/>
<evidence type="ECO:0000256" key="1">
    <source>
        <dbReference type="SAM" id="MobiDB-lite"/>
    </source>
</evidence>
<feature type="region of interest" description="Disordered" evidence="1">
    <location>
        <begin position="1"/>
        <end position="67"/>
    </location>
</feature>
<proteinExistence type="predicted"/>
<protein>
    <recommendedName>
        <fullName evidence="3">Aspartic peptidase DDI1-type domain-containing protein</fullName>
    </recommendedName>
</protein>
<evidence type="ECO:0000313" key="2">
    <source>
        <dbReference type="EMBL" id="KAF2610566.1"/>
    </source>
</evidence>